<protein>
    <submittedName>
        <fullName evidence="1">Uncharacterized protein</fullName>
    </submittedName>
</protein>
<accession>A0A8S3KCS4</accession>
<evidence type="ECO:0000313" key="1">
    <source>
        <dbReference type="EMBL" id="CAF5229408.1"/>
    </source>
</evidence>
<reference evidence="1" key="1">
    <citation type="submission" date="2021-02" db="EMBL/GenBank/DDBJ databases">
        <authorList>
            <person name="Nowell W R."/>
        </authorList>
    </citation>
    <scope>NUCLEOTIDE SEQUENCE</scope>
</reference>
<dbReference type="AlphaFoldDB" id="A0A8S3KCS4"/>
<feature type="non-terminal residue" evidence="1">
    <location>
        <position position="1"/>
    </location>
</feature>
<comment type="caution">
    <text evidence="1">The sequence shown here is derived from an EMBL/GenBank/DDBJ whole genome shotgun (WGS) entry which is preliminary data.</text>
</comment>
<dbReference type="EMBL" id="CAJOBI010370059">
    <property type="protein sequence ID" value="CAF5229408.1"/>
    <property type="molecule type" value="Genomic_DNA"/>
</dbReference>
<evidence type="ECO:0000313" key="2">
    <source>
        <dbReference type="Proteomes" id="UP000676336"/>
    </source>
</evidence>
<proteinExistence type="predicted"/>
<name>A0A8S3KCS4_9BILA</name>
<organism evidence="1 2">
    <name type="scientific">Rotaria magnacalcarata</name>
    <dbReference type="NCBI Taxonomy" id="392030"/>
    <lineage>
        <taxon>Eukaryota</taxon>
        <taxon>Metazoa</taxon>
        <taxon>Spiralia</taxon>
        <taxon>Gnathifera</taxon>
        <taxon>Rotifera</taxon>
        <taxon>Eurotatoria</taxon>
        <taxon>Bdelloidea</taxon>
        <taxon>Philodinida</taxon>
        <taxon>Philodinidae</taxon>
        <taxon>Rotaria</taxon>
    </lineage>
</organism>
<sequence>FVPNAYVSNNTNLCVGQFLFINEVAWDDPTHLLPEYRLMKIFYKESEIFFTNILQIPLIPNVKSYLELLKNYSQNNITDEITNNVWKIFENLNDENNKNLISKKFIAYIHFSI</sequence>
<dbReference type="Proteomes" id="UP000676336">
    <property type="component" value="Unassembled WGS sequence"/>
</dbReference>
<gene>
    <name evidence="1" type="ORF">SMN809_LOCUS86328</name>
</gene>